<dbReference type="Proteomes" id="UP001519418">
    <property type="component" value="Unassembled WGS sequence"/>
</dbReference>
<keyword evidence="2" id="KW-1185">Reference proteome</keyword>
<gene>
    <name evidence="1" type="ORF">G6R27_03245</name>
</gene>
<evidence type="ECO:0000313" key="1">
    <source>
        <dbReference type="EMBL" id="MBS9335056.1"/>
    </source>
</evidence>
<proteinExistence type="predicted"/>
<comment type="caution">
    <text evidence="1">The sequence shown here is derived from an EMBL/GenBank/DDBJ whole genome shotgun (WGS) entry which is preliminary data.</text>
</comment>
<name>A0ABS5QRM7_9LACO</name>
<dbReference type="InterPro" id="IPR011990">
    <property type="entry name" value="TPR-like_helical_dom_sf"/>
</dbReference>
<dbReference type="RefSeq" id="WP_213819636.1">
    <property type="nucleotide sequence ID" value="NZ_JAAMFI010000001.1"/>
</dbReference>
<dbReference type="Gene3D" id="1.25.40.10">
    <property type="entry name" value="Tetratricopeptide repeat domain"/>
    <property type="match status" value="1"/>
</dbReference>
<reference evidence="1 2" key="1">
    <citation type="submission" date="2020-02" db="EMBL/GenBank/DDBJ databases">
        <title>Fructobacillus sp. isolated from paper mulberry of Taiwan.</title>
        <authorList>
            <person name="Lin S.-T."/>
        </authorList>
    </citation>
    <scope>NUCLEOTIDE SEQUENCE [LARGE SCALE GENOMIC DNA]</scope>
    <source>
        <strain evidence="1 2">M1-10</strain>
    </source>
</reference>
<sequence length="378" mass="43326">MNFKEYIGQYEKVGLAELQEVPAFFTRLKLARRVLNGDNDIDLNRSLSTPHYLSDLGVRRLSDGQKYAELVAAKFEMKLPETDALVDELLAVPINRLKYWLDIVVLLTGNYEALEQVVRKRLDEISQENDFLLFLYSATILSANQDPGFRELFTNASRLENVTTEQRLVLLHRIAVSELKRMHDVEKFKGAIAEILASYQAKEYEASLLVTGLIDNLFGLYLIKEEGNNATLELTMINADIVLNVALERETDDERRDMILRYLGQVALNRAQVYLLAQQHDRARKILQHNLERNVQHDSEYIAETLGALAALEYKSENYQTAIENGRAAIENYRLFGNVTAMKSVYKILLASYNKLGDFEKTKGLALALKENHWELYL</sequence>
<dbReference type="Pfam" id="PF13424">
    <property type="entry name" value="TPR_12"/>
    <property type="match status" value="1"/>
</dbReference>
<protein>
    <submittedName>
        <fullName evidence="1">Tetratricopeptide repeat protein</fullName>
    </submittedName>
</protein>
<evidence type="ECO:0000313" key="2">
    <source>
        <dbReference type="Proteomes" id="UP001519418"/>
    </source>
</evidence>
<accession>A0ABS5QRM7</accession>
<dbReference type="EMBL" id="JAAMFI010000001">
    <property type="protein sequence ID" value="MBS9335056.1"/>
    <property type="molecule type" value="Genomic_DNA"/>
</dbReference>
<organism evidence="1 2">
    <name type="scientific">Fructobacillus papyriferae</name>
    <dbReference type="NCBI Taxonomy" id="2713171"/>
    <lineage>
        <taxon>Bacteria</taxon>
        <taxon>Bacillati</taxon>
        <taxon>Bacillota</taxon>
        <taxon>Bacilli</taxon>
        <taxon>Lactobacillales</taxon>
        <taxon>Lactobacillaceae</taxon>
        <taxon>Fructobacillus</taxon>
    </lineage>
</organism>